<dbReference type="InterPro" id="IPR001173">
    <property type="entry name" value="Glyco_trans_2-like"/>
</dbReference>
<protein>
    <recommendedName>
        <fullName evidence="7">Glucosyl-3-phosphoglycerate synthase</fullName>
        <ecNumber evidence="6">2.4.1.266</ecNumber>
    </recommendedName>
</protein>
<comment type="cofactor">
    <cofactor evidence="1">
        <name>Mg(2+)</name>
        <dbReference type="ChEBI" id="CHEBI:18420"/>
    </cofactor>
</comment>
<dbReference type="GO" id="GO:0016757">
    <property type="term" value="F:glycosyltransferase activity"/>
    <property type="evidence" value="ECO:0007669"/>
    <property type="project" value="UniProtKB-KW"/>
</dbReference>
<dbReference type="OrthoDB" id="9810303at2"/>
<evidence type="ECO:0000313" key="12">
    <source>
        <dbReference type="Proteomes" id="UP000483018"/>
    </source>
</evidence>
<proteinExistence type="inferred from homology"/>
<sequence length="235" mass="26520">MHKKVSVIIPAYNEEERIQATLKGLIESKMEIIGEIIVVDDGSKDQTREKVMDVQSERVICISLPQNSGKGAAIRKGLEIAKYPIIAFLDGDIGYTSKEVMKLIEPVYYDEADVTIALFPDPKIKGGFGIVKKVAQTGVKLLTGKSIQNPICGQRVFARSVLSNIEIPDRFGVEIGMTIDLLNQNLQIKEIPVLMEHRETRRDLQGFIHRGKELIDIVCVLAKKYYKYKTVMDRW</sequence>
<keyword evidence="3" id="KW-0328">Glycosyltransferase</keyword>
<dbReference type="InterPro" id="IPR050256">
    <property type="entry name" value="Glycosyltransferase_2"/>
</dbReference>
<comment type="catalytic activity">
    <reaction evidence="8">
        <text>(2R)-3-phosphoglycerate + UDP-alpha-D-glucose = (2R)-2-O-(alpha-D-glucopyranosyl)-3-phospho-glycerate + UDP + H(+)</text>
        <dbReference type="Rhea" id="RHEA:31319"/>
        <dbReference type="ChEBI" id="CHEBI:15378"/>
        <dbReference type="ChEBI" id="CHEBI:58223"/>
        <dbReference type="ChEBI" id="CHEBI:58272"/>
        <dbReference type="ChEBI" id="CHEBI:58885"/>
        <dbReference type="ChEBI" id="CHEBI:62600"/>
        <dbReference type="EC" id="2.4.1.266"/>
    </reaction>
    <physiologicalReaction direction="left-to-right" evidence="8">
        <dbReference type="Rhea" id="RHEA:31320"/>
    </physiologicalReaction>
</comment>
<evidence type="ECO:0000256" key="7">
    <source>
        <dbReference type="ARBA" id="ARBA00040894"/>
    </source>
</evidence>
<comment type="caution">
    <text evidence="11">The sequence shown here is derived from an EMBL/GenBank/DDBJ whole genome shotgun (WGS) entry which is preliminary data.</text>
</comment>
<accession>A0A7C8HGE6</accession>
<dbReference type="AlphaFoldDB" id="A0A7C8HGE6"/>
<evidence type="ECO:0000256" key="1">
    <source>
        <dbReference type="ARBA" id="ARBA00001946"/>
    </source>
</evidence>
<dbReference type="Pfam" id="PF00535">
    <property type="entry name" value="Glycos_transf_2"/>
    <property type="match status" value="1"/>
</dbReference>
<keyword evidence="4 11" id="KW-0808">Transferase</keyword>
<dbReference type="RefSeq" id="WP_158739125.1">
    <property type="nucleotide sequence ID" value="NZ_JAFBEP010000006.1"/>
</dbReference>
<evidence type="ECO:0000259" key="10">
    <source>
        <dbReference type="Pfam" id="PF00535"/>
    </source>
</evidence>
<reference evidence="11 12" key="1">
    <citation type="submission" date="2019-12" db="EMBL/GenBank/DDBJ databases">
        <title>Defluviitalea raffinosedens, isolated from a biogas fermenter, genome sequencing and characterization.</title>
        <authorList>
            <person name="Rettenmaier R."/>
            <person name="Schneider M."/>
            <person name="Neuhaus K."/>
            <person name="Liebl W."/>
            <person name="Zverlov V."/>
        </authorList>
    </citation>
    <scope>NUCLEOTIDE SEQUENCE [LARGE SCALE GENOMIC DNA]</scope>
    <source>
        <strain evidence="11 12">249c-K6</strain>
    </source>
</reference>
<comment type="catalytic activity">
    <reaction evidence="9">
        <text>an NDP-alpha-D-glucose + (2R)-3-phosphoglycerate = (2R)-2-O-(alpha-D-glucopyranosyl)-3-phospho-glycerate + a ribonucleoside 5'-diphosphate + H(+)</text>
        <dbReference type="Rhea" id="RHEA:47244"/>
        <dbReference type="ChEBI" id="CHEBI:15378"/>
        <dbReference type="ChEBI" id="CHEBI:57930"/>
        <dbReference type="ChEBI" id="CHEBI:58272"/>
        <dbReference type="ChEBI" id="CHEBI:62600"/>
        <dbReference type="ChEBI" id="CHEBI:76533"/>
        <dbReference type="EC" id="2.4.1.266"/>
    </reaction>
    <physiologicalReaction direction="left-to-right" evidence="9">
        <dbReference type="Rhea" id="RHEA:47245"/>
    </physiologicalReaction>
</comment>
<evidence type="ECO:0000256" key="4">
    <source>
        <dbReference type="ARBA" id="ARBA00022679"/>
    </source>
</evidence>
<feature type="domain" description="Glycosyltransferase 2-like" evidence="10">
    <location>
        <begin position="6"/>
        <end position="163"/>
    </location>
</feature>
<dbReference type="EC" id="2.4.1.266" evidence="6"/>
<evidence type="ECO:0000256" key="3">
    <source>
        <dbReference type="ARBA" id="ARBA00022676"/>
    </source>
</evidence>
<dbReference type="PANTHER" id="PTHR48090:SF10">
    <property type="entry name" value="GLUCOSYL-3-PHOSPHOGLYCERATE SYNTHASE"/>
    <property type="match status" value="1"/>
</dbReference>
<evidence type="ECO:0000256" key="2">
    <source>
        <dbReference type="ARBA" id="ARBA00006739"/>
    </source>
</evidence>
<evidence type="ECO:0000313" key="11">
    <source>
        <dbReference type="EMBL" id="KAE9637215.1"/>
    </source>
</evidence>
<comment type="similarity">
    <text evidence="2">Belongs to the glycosyltransferase 2 family.</text>
</comment>
<evidence type="ECO:0000256" key="5">
    <source>
        <dbReference type="ARBA" id="ARBA00022842"/>
    </source>
</evidence>
<dbReference type="EMBL" id="WSLF01000001">
    <property type="protein sequence ID" value="KAE9637215.1"/>
    <property type="molecule type" value="Genomic_DNA"/>
</dbReference>
<evidence type="ECO:0000256" key="9">
    <source>
        <dbReference type="ARBA" id="ARBA00048997"/>
    </source>
</evidence>
<dbReference type="Gene3D" id="3.90.550.10">
    <property type="entry name" value="Spore Coat Polysaccharide Biosynthesis Protein SpsA, Chain A"/>
    <property type="match status" value="1"/>
</dbReference>
<keyword evidence="5" id="KW-0460">Magnesium</keyword>
<dbReference type="InterPro" id="IPR029044">
    <property type="entry name" value="Nucleotide-diphossugar_trans"/>
</dbReference>
<name>A0A7C8HGE6_9FIRM</name>
<dbReference type="CDD" id="cd04179">
    <property type="entry name" value="DPM_DPG-synthase_like"/>
    <property type="match status" value="1"/>
</dbReference>
<keyword evidence="12" id="KW-1185">Reference proteome</keyword>
<dbReference type="PANTHER" id="PTHR48090">
    <property type="entry name" value="UNDECAPRENYL-PHOSPHATE 4-DEOXY-4-FORMAMIDO-L-ARABINOSE TRANSFERASE-RELATED"/>
    <property type="match status" value="1"/>
</dbReference>
<dbReference type="SUPFAM" id="SSF53448">
    <property type="entry name" value="Nucleotide-diphospho-sugar transferases"/>
    <property type="match status" value="1"/>
</dbReference>
<gene>
    <name evidence="11" type="ORF">GND95_01940</name>
</gene>
<evidence type="ECO:0000256" key="6">
    <source>
        <dbReference type="ARBA" id="ARBA00039022"/>
    </source>
</evidence>
<evidence type="ECO:0000256" key="8">
    <source>
        <dbReference type="ARBA" id="ARBA00048689"/>
    </source>
</evidence>
<dbReference type="Proteomes" id="UP000483018">
    <property type="component" value="Unassembled WGS sequence"/>
</dbReference>
<organism evidence="11 12">
    <name type="scientific">Defluviitalea raffinosedens</name>
    <dbReference type="NCBI Taxonomy" id="1450156"/>
    <lineage>
        <taxon>Bacteria</taxon>
        <taxon>Bacillati</taxon>
        <taxon>Bacillota</taxon>
        <taxon>Clostridia</taxon>
        <taxon>Lachnospirales</taxon>
        <taxon>Defluviitaleaceae</taxon>
        <taxon>Defluviitalea</taxon>
    </lineage>
</organism>